<dbReference type="Proteomes" id="UP000260351">
    <property type="component" value="Unassembled WGS sequence"/>
</dbReference>
<name>A0A3E1K8Y6_9GAMM</name>
<dbReference type="AlphaFoldDB" id="A0A3E1K8Y6"/>
<comment type="caution">
    <text evidence="3">The sequence shown here is derived from an EMBL/GenBank/DDBJ whole genome shotgun (WGS) entry which is preliminary data.</text>
</comment>
<reference evidence="3 4" key="1">
    <citation type="submission" date="2018-08" db="EMBL/GenBank/DDBJ databases">
        <title>Wenzhouxiangella salilacus sp. nov., a novel bacterium isolated from a saline lake in Xinjiang Province, China.</title>
        <authorList>
            <person name="Han S."/>
        </authorList>
    </citation>
    <scope>NUCLEOTIDE SEQUENCE [LARGE SCALE GENOMIC DNA]</scope>
    <source>
        <strain evidence="3 4">XDB06</strain>
    </source>
</reference>
<evidence type="ECO:0000313" key="4">
    <source>
        <dbReference type="Proteomes" id="UP000260351"/>
    </source>
</evidence>
<dbReference type="OrthoDB" id="9816293at2"/>
<keyword evidence="2" id="KW-1133">Transmembrane helix</keyword>
<dbReference type="RefSeq" id="WP_116650481.1">
    <property type="nucleotide sequence ID" value="NZ_QUZK01000034.1"/>
</dbReference>
<keyword evidence="1" id="KW-1003">Cell membrane</keyword>
<keyword evidence="1 2" id="KW-0472">Membrane</keyword>
<sequence>MALDPRSARLFWLILTWIAIGLGAVGAFLPLMPTTVFLLIALWTGSKASPRFRYRLFRHPRYGPALRDWHRHGVISNPARWTAAGAMALSVFVLWMAGASPSVLIAVGACLLLVAAWIFSRPSRVGNNEDE</sequence>
<dbReference type="PANTHER" id="PTHR35813">
    <property type="entry name" value="INNER MEMBRANE PROTEIN YBAN"/>
    <property type="match status" value="1"/>
</dbReference>
<accession>A0A3E1K8Y6</accession>
<feature type="transmembrane region" description="Helical" evidence="2">
    <location>
        <begin position="79"/>
        <end position="97"/>
    </location>
</feature>
<dbReference type="EMBL" id="QUZK01000034">
    <property type="protein sequence ID" value="RFF30539.1"/>
    <property type="molecule type" value="Genomic_DNA"/>
</dbReference>
<organism evidence="3 4">
    <name type="scientific">Wenzhouxiangella sediminis</name>
    <dbReference type="NCBI Taxonomy" id="1792836"/>
    <lineage>
        <taxon>Bacteria</taxon>
        <taxon>Pseudomonadati</taxon>
        <taxon>Pseudomonadota</taxon>
        <taxon>Gammaproteobacteria</taxon>
        <taxon>Chromatiales</taxon>
        <taxon>Wenzhouxiangellaceae</taxon>
        <taxon>Wenzhouxiangella</taxon>
    </lineage>
</organism>
<keyword evidence="4" id="KW-1185">Reference proteome</keyword>
<evidence type="ECO:0000256" key="1">
    <source>
        <dbReference type="PIRNR" id="PIRNR016789"/>
    </source>
</evidence>
<feature type="transmembrane region" description="Helical" evidence="2">
    <location>
        <begin position="103"/>
        <end position="120"/>
    </location>
</feature>
<protein>
    <recommendedName>
        <fullName evidence="1">Inner membrane protein</fullName>
    </recommendedName>
</protein>
<dbReference type="InterPro" id="IPR007401">
    <property type="entry name" value="DUF454"/>
</dbReference>
<gene>
    <name evidence="3" type="ORF">DZC52_07345</name>
</gene>
<keyword evidence="1" id="KW-0997">Cell inner membrane</keyword>
<evidence type="ECO:0000313" key="3">
    <source>
        <dbReference type="EMBL" id="RFF30539.1"/>
    </source>
</evidence>
<dbReference type="PANTHER" id="PTHR35813:SF1">
    <property type="entry name" value="INNER MEMBRANE PROTEIN YBAN"/>
    <property type="match status" value="1"/>
</dbReference>
<dbReference type="PIRSF" id="PIRSF016789">
    <property type="entry name" value="DUF454"/>
    <property type="match status" value="1"/>
</dbReference>
<dbReference type="Pfam" id="PF04304">
    <property type="entry name" value="DUF454"/>
    <property type="match status" value="1"/>
</dbReference>
<proteinExistence type="predicted"/>
<comment type="subcellular location">
    <subcellularLocation>
        <location evidence="1">Cell inner membrane</location>
        <topology evidence="1">Multi-pass membrane protein</topology>
    </subcellularLocation>
</comment>
<dbReference type="GO" id="GO:0005886">
    <property type="term" value="C:plasma membrane"/>
    <property type="evidence" value="ECO:0007669"/>
    <property type="project" value="UniProtKB-SubCell"/>
</dbReference>
<feature type="transmembrane region" description="Helical" evidence="2">
    <location>
        <begin position="12"/>
        <end position="45"/>
    </location>
</feature>
<evidence type="ECO:0000256" key="2">
    <source>
        <dbReference type="SAM" id="Phobius"/>
    </source>
</evidence>
<keyword evidence="2" id="KW-0812">Transmembrane</keyword>